<dbReference type="GO" id="GO:0008270">
    <property type="term" value="F:zinc ion binding"/>
    <property type="evidence" value="ECO:0007669"/>
    <property type="project" value="InterPro"/>
</dbReference>
<protein>
    <submittedName>
        <fullName evidence="7">Uncharacterized protein</fullName>
    </submittedName>
</protein>
<feature type="domain" description="Peptidase M10 metallopeptidase" evidence="5">
    <location>
        <begin position="50"/>
        <end position="167"/>
    </location>
</feature>
<evidence type="ECO:0000259" key="6">
    <source>
        <dbReference type="Pfam" id="PF18962"/>
    </source>
</evidence>
<proteinExistence type="predicted"/>
<dbReference type="InterPro" id="IPR001818">
    <property type="entry name" value="Pept_M10_metallopeptidase"/>
</dbReference>
<dbReference type="Pfam" id="PF00413">
    <property type="entry name" value="Peptidase_M10"/>
    <property type="match status" value="1"/>
</dbReference>
<comment type="caution">
    <text evidence="7">The sequence shown here is derived from an EMBL/GenBank/DDBJ whole genome shotgun (WGS) entry which is preliminary data.</text>
</comment>
<keyword evidence="4" id="KW-0862">Zinc</keyword>
<dbReference type="GO" id="GO:0004222">
    <property type="term" value="F:metalloendopeptidase activity"/>
    <property type="evidence" value="ECO:0007669"/>
    <property type="project" value="InterPro"/>
</dbReference>
<dbReference type="Gene3D" id="3.40.390.10">
    <property type="entry name" value="Collagenase (Catalytic Domain)"/>
    <property type="match status" value="1"/>
</dbReference>
<keyword evidence="1" id="KW-0645">Protease</keyword>
<feature type="domain" description="Secretion system C-terminal sorting" evidence="6">
    <location>
        <begin position="654"/>
        <end position="723"/>
    </location>
</feature>
<dbReference type="GO" id="GO:0006508">
    <property type="term" value="P:proteolysis"/>
    <property type="evidence" value="ECO:0007669"/>
    <property type="project" value="UniProtKB-KW"/>
</dbReference>
<dbReference type="EMBL" id="LNQE01000419">
    <property type="protein sequence ID" value="KUG26702.1"/>
    <property type="molecule type" value="Genomic_DNA"/>
</dbReference>
<organism evidence="7">
    <name type="scientific">hydrocarbon metagenome</name>
    <dbReference type="NCBI Taxonomy" id="938273"/>
    <lineage>
        <taxon>unclassified sequences</taxon>
        <taxon>metagenomes</taxon>
        <taxon>ecological metagenomes</taxon>
    </lineage>
</organism>
<dbReference type="GO" id="GO:0031012">
    <property type="term" value="C:extracellular matrix"/>
    <property type="evidence" value="ECO:0007669"/>
    <property type="project" value="InterPro"/>
</dbReference>
<dbReference type="NCBIfam" id="TIGR04183">
    <property type="entry name" value="Por_Secre_tail"/>
    <property type="match status" value="1"/>
</dbReference>
<evidence type="ECO:0000259" key="5">
    <source>
        <dbReference type="Pfam" id="PF00413"/>
    </source>
</evidence>
<name>A0A0W8G181_9ZZZZ</name>
<sequence length="739" mass="80372">MKKLTLIQKSFLLLVASAIIGFCIITNPEGVYRSYWAEDLPFIIQMNVATPNSYDEHIQTALDTWNAVEGCYFEFQMGPRTNANSAAGDGINLLYFDNNYDNFSQGSNTIAFSSTRTSTVGGYHAVESDYIYNAAGFPPATDGSPSQMDLITITLHEIGHHMGLSHHGPAGNSNGAGSEGCGLNLPSQVMFWSVALGSQKRSIFLHDEMGAVAIYPNFIIAGSITDAETGDPIENAKLVLSEGTYAAYVGPVEPSLSSNRGLRPGEVFTEAPTLDDGSYFFAMNTANFSFYVEKFGYESSGIVDVEFETPAGYGNTQDLTSNFELNKTPRVNLAGTVTNSKTGEAVQPEVVVTWVGDDNETQSQVAESNGSFSFVVPHNAYYRVEFFFEPPFEPYYVIDSLLVGSTNSNIELNIMPANLLFVYGAPNSIQAATYRKSFESLGVGFVEWNTDTKGETPAPELLDRFAEPLTIFWLAGGDDSSNLTNDDIALLEEHLSKGDRLIMAGKNIVEFEDSNGALIPEYAGVKHAGNSSGVRIIGYAGDIIGDGVNSLMLGAGKDLLQISDTKRGSVDKVLFYGSGVADTANLGAVRSENKEEGWKFILFSDAIDRASQAVLDTLLSRSIKYANSEDFVSGVEINLRNDDLPNIYSISQNYPNPFNPSTTIKFSLPVNANVSLKIFNILGEQVDVLKEGFMNAGTYELRWNAVSNSISSGIYFYRIEANGINGSNYSQTMKMILLK</sequence>
<dbReference type="Pfam" id="PF18962">
    <property type="entry name" value="Por_Secre_tail"/>
    <property type="match status" value="1"/>
</dbReference>
<dbReference type="InterPro" id="IPR024079">
    <property type="entry name" value="MetalloPept_cat_dom_sf"/>
</dbReference>
<evidence type="ECO:0000256" key="4">
    <source>
        <dbReference type="ARBA" id="ARBA00022833"/>
    </source>
</evidence>
<evidence type="ECO:0000256" key="2">
    <source>
        <dbReference type="ARBA" id="ARBA00022723"/>
    </source>
</evidence>
<dbReference type="SUPFAM" id="SSF55486">
    <property type="entry name" value="Metalloproteases ('zincins'), catalytic domain"/>
    <property type="match status" value="1"/>
</dbReference>
<evidence type="ECO:0000313" key="7">
    <source>
        <dbReference type="EMBL" id="KUG26702.1"/>
    </source>
</evidence>
<evidence type="ECO:0000256" key="3">
    <source>
        <dbReference type="ARBA" id="ARBA00022801"/>
    </source>
</evidence>
<keyword evidence="3" id="KW-0378">Hydrolase</keyword>
<reference evidence="7" key="1">
    <citation type="journal article" date="2015" name="Proc. Natl. Acad. Sci. U.S.A.">
        <title>Networks of energetic and metabolic interactions define dynamics in microbial communities.</title>
        <authorList>
            <person name="Embree M."/>
            <person name="Liu J.K."/>
            <person name="Al-Bassam M.M."/>
            <person name="Zengler K."/>
        </authorList>
    </citation>
    <scope>NUCLEOTIDE SEQUENCE</scope>
</reference>
<accession>A0A0W8G181</accession>
<dbReference type="InterPro" id="IPR026444">
    <property type="entry name" value="Secre_tail"/>
</dbReference>
<evidence type="ECO:0000256" key="1">
    <source>
        <dbReference type="ARBA" id="ARBA00022670"/>
    </source>
</evidence>
<gene>
    <name evidence="7" type="ORF">ASZ90_003456</name>
</gene>
<keyword evidence="2" id="KW-0479">Metal-binding</keyword>
<dbReference type="Gene3D" id="2.60.40.1120">
    <property type="entry name" value="Carboxypeptidase-like, regulatory domain"/>
    <property type="match status" value="1"/>
</dbReference>
<dbReference type="AlphaFoldDB" id="A0A0W8G181"/>
<dbReference type="Gene3D" id="2.60.40.4070">
    <property type="match status" value="1"/>
</dbReference>